<dbReference type="Proteomes" id="UP000887579">
    <property type="component" value="Unplaced"/>
</dbReference>
<name>A0AC34FJS1_9BILA</name>
<protein>
    <submittedName>
        <fullName evidence="2">Uncharacterized protein</fullName>
    </submittedName>
</protein>
<dbReference type="WBParaSite" id="ES5_v2.g17510.t1">
    <property type="protein sequence ID" value="ES5_v2.g17510.t1"/>
    <property type="gene ID" value="ES5_v2.g17510"/>
</dbReference>
<sequence length="235" mass="25899">MALHVLGFLYIIIFAEELDAPTLENDNEGIIIVPLTSTISSHFTQVFDFIKSYRNKPCFKYLIFVLISISIEMLFNSGIDDILFSYLRYKLSWSDKPYGWYNGLGNAVSSITVIFLYPYLHRLCHINDVMLAVFGFTGKIILLLMFVSLFSNWWAYLALIPTALTRFTLTGLRASSSNFVEFTEQEMPEYGGGGAGAGDGFSVSGYGGGGSFVLLISGALLKLLFVGCDGNSCGA</sequence>
<accession>A0AC34FJS1</accession>
<organism evidence="1 2">
    <name type="scientific">Panagrolaimus sp. ES5</name>
    <dbReference type="NCBI Taxonomy" id="591445"/>
    <lineage>
        <taxon>Eukaryota</taxon>
        <taxon>Metazoa</taxon>
        <taxon>Ecdysozoa</taxon>
        <taxon>Nematoda</taxon>
        <taxon>Chromadorea</taxon>
        <taxon>Rhabditida</taxon>
        <taxon>Tylenchina</taxon>
        <taxon>Panagrolaimomorpha</taxon>
        <taxon>Panagrolaimoidea</taxon>
        <taxon>Panagrolaimidae</taxon>
        <taxon>Panagrolaimus</taxon>
    </lineage>
</organism>
<reference evidence="2" key="1">
    <citation type="submission" date="2022-11" db="UniProtKB">
        <authorList>
            <consortium name="WormBaseParasite"/>
        </authorList>
    </citation>
    <scope>IDENTIFICATION</scope>
</reference>
<proteinExistence type="predicted"/>
<evidence type="ECO:0000313" key="2">
    <source>
        <dbReference type="WBParaSite" id="ES5_v2.g17510.t1"/>
    </source>
</evidence>
<evidence type="ECO:0000313" key="1">
    <source>
        <dbReference type="Proteomes" id="UP000887579"/>
    </source>
</evidence>